<feature type="region of interest" description="Disordered" evidence="1">
    <location>
        <begin position="183"/>
        <end position="208"/>
    </location>
</feature>
<dbReference type="AlphaFoldDB" id="A0A6J6NPR5"/>
<evidence type="ECO:0000256" key="1">
    <source>
        <dbReference type="SAM" id="MobiDB-lite"/>
    </source>
</evidence>
<feature type="region of interest" description="Disordered" evidence="1">
    <location>
        <begin position="1"/>
        <end position="55"/>
    </location>
</feature>
<gene>
    <name evidence="2" type="ORF">UFOPK2366_00520</name>
</gene>
<sequence length="208" mass="22092">MAVPRAMYSASNTPCDELPTSSAAAPSPPADSSVDPGRPERRSLDTTSDGASIDSAACSAPTADFTEPLASNAATWLPRRSAAWIVVALVLSRYGTATVLNHSDSGTTVLRSTAERAASTPIVVASSSNDATERVPLPPPVPATAAMVERSSRRYGRCVPHERIPFIGNQRLLVVSRRPRLRRQPMSRALTNQMPTTGQSLTGAQARW</sequence>
<protein>
    <submittedName>
        <fullName evidence="2">Unannotated protein</fullName>
    </submittedName>
</protein>
<feature type="compositionally biased region" description="Low complexity" evidence="1">
    <location>
        <begin position="21"/>
        <end position="36"/>
    </location>
</feature>
<proteinExistence type="predicted"/>
<evidence type="ECO:0000313" key="2">
    <source>
        <dbReference type="EMBL" id="CAB4686665.1"/>
    </source>
</evidence>
<feature type="compositionally biased region" description="Polar residues" evidence="1">
    <location>
        <begin position="189"/>
        <end position="208"/>
    </location>
</feature>
<accession>A0A6J6NPR5</accession>
<name>A0A6J6NPR5_9ZZZZ</name>
<organism evidence="2">
    <name type="scientific">freshwater metagenome</name>
    <dbReference type="NCBI Taxonomy" id="449393"/>
    <lineage>
        <taxon>unclassified sequences</taxon>
        <taxon>metagenomes</taxon>
        <taxon>ecological metagenomes</taxon>
    </lineage>
</organism>
<dbReference type="EMBL" id="CAEZXM010000073">
    <property type="protein sequence ID" value="CAB4686665.1"/>
    <property type="molecule type" value="Genomic_DNA"/>
</dbReference>
<reference evidence="2" key="1">
    <citation type="submission" date="2020-05" db="EMBL/GenBank/DDBJ databases">
        <authorList>
            <person name="Chiriac C."/>
            <person name="Salcher M."/>
            <person name="Ghai R."/>
            <person name="Kavagutti S V."/>
        </authorList>
    </citation>
    <scope>NUCLEOTIDE SEQUENCE</scope>
</reference>